<sequence length="223" mass="26028">MHLKYIPENHNLNYWLLPQYKDLKVQSQIDQPLVKQYLDKLWNVINHYTQHTPRVMAVRVDLHCPFDSQEIACSNRMMQDFKDALDARIAAYLARRKAQGKRTYPCKVMWLWAREQKTSDVPHFHLLLLFNQDVFHSLGEYHTQTGSLMMIIKNAWNSALQIPADVNMGLVHIPENAVYWLKRNDGFAALPDLFYRCSYLCKVHTKCFGKGIQSFGGSHVPHA</sequence>
<reference evidence="2 3" key="1">
    <citation type="submission" date="2019-09" db="EMBL/GenBank/DDBJ databases">
        <title>Nitrincola iocasae sp. nov., a bacterium isolated from the sediment collected at a cold seep field in South China Sea.</title>
        <authorList>
            <person name="Zhang H."/>
            <person name="Wang H."/>
            <person name="Li C."/>
        </authorList>
    </citation>
    <scope>NUCLEOTIDE SEQUENCE [LARGE SCALE GENOMIC DNA]</scope>
    <source>
        <strain evidence="2 3">KXZD1103</strain>
    </source>
</reference>
<dbReference type="AlphaFoldDB" id="A0A5J6LB85"/>
<keyword evidence="3" id="KW-1185">Reference proteome</keyword>
<dbReference type="Pfam" id="PF11726">
    <property type="entry name" value="YagK_YfjJ_C"/>
    <property type="match status" value="1"/>
</dbReference>
<accession>A0A5J6LB85</accession>
<dbReference type="KEGG" id="nik:F5I99_04850"/>
<name>A0A5J6LB85_9GAMM</name>
<dbReference type="Proteomes" id="UP000325606">
    <property type="component" value="Chromosome"/>
</dbReference>
<dbReference type="EMBL" id="CP044222">
    <property type="protein sequence ID" value="QEW05869.1"/>
    <property type="molecule type" value="Genomic_DNA"/>
</dbReference>
<feature type="domain" description="YagK/YfjJ C-terminal" evidence="1">
    <location>
        <begin position="50"/>
        <end position="218"/>
    </location>
</feature>
<protein>
    <submittedName>
        <fullName evidence="2">Inovirus Gp2 family protein</fullName>
    </submittedName>
</protein>
<gene>
    <name evidence="2" type="ORF">F5I99_04850</name>
</gene>
<evidence type="ECO:0000313" key="3">
    <source>
        <dbReference type="Proteomes" id="UP000325606"/>
    </source>
</evidence>
<evidence type="ECO:0000259" key="1">
    <source>
        <dbReference type="Pfam" id="PF11726"/>
    </source>
</evidence>
<dbReference type="RefSeq" id="WP_151053908.1">
    <property type="nucleotide sequence ID" value="NZ_CP044222.1"/>
</dbReference>
<evidence type="ECO:0000313" key="2">
    <source>
        <dbReference type="EMBL" id="QEW05869.1"/>
    </source>
</evidence>
<proteinExistence type="predicted"/>
<organism evidence="2 3">
    <name type="scientific">Nitrincola iocasae</name>
    <dbReference type="NCBI Taxonomy" id="2614693"/>
    <lineage>
        <taxon>Bacteria</taxon>
        <taxon>Pseudomonadati</taxon>
        <taxon>Pseudomonadota</taxon>
        <taxon>Gammaproteobacteria</taxon>
        <taxon>Oceanospirillales</taxon>
        <taxon>Oceanospirillaceae</taxon>
        <taxon>Nitrincola</taxon>
    </lineage>
</organism>
<dbReference type="InterPro" id="IPR057271">
    <property type="entry name" value="YagK_YfjJ_C"/>
</dbReference>